<organism evidence="1 2">
    <name type="scientific">Trichonephila clavipes</name>
    <name type="common">Golden silk orbweaver</name>
    <name type="synonym">Nephila clavipes</name>
    <dbReference type="NCBI Taxonomy" id="2585209"/>
    <lineage>
        <taxon>Eukaryota</taxon>
        <taxon>Metazoa</taxon>
        <taxon>Ecdysozoa</taxon>
        <taxon>Arthropoda</taxon>
        <taxon>Chelicerata</taxon>
        <taxon>Arachnida</taxon>
        <taxon>Araneae</taxon>
        <taxon>Araneomorphae</taxon>
        <taxon>Entelegynae</taxon>
        <taxon>Araneoidea</taxon>
        <taxon>Nephilidae</taxon>
        <taxon>Trichonephila</taxon>
    </lineage>
</organism>
<dbReference type="Proteomes" id="UP000887159">
    <property type="component" value="Unassembled WGS sequence"/>
</dbReference>
<reference evidence="1" key="1">
    <citation type="submission" date="2020-08" db="EMBL/GenBank/DDBJ databases">
        <title>Multicomponent nature underlies the extraordinary mechanical properties of spider dragline silk.</title>
        <authorList>
            <person name="Kono N."/>
            <person name="Nakamura H."/>
            <person name="Mori M."/>
            <person name="Yoshida Y."/>
            <person name="Ohtoshi R."/>
            <person name="Malay A.D."/>
            <person name="Moran D.A.P."/>
            <person name="Tomita M."/>
            <person name="Numata K."/>
            <person name="Arakawa K."/>
        </authorList>
    </citation>
    <scope>NUCLEOTIDE SEQUENCE</scope>
</reference>
<comment type="caution">
    <text evidence="1">The sequence shown here is derived from an EMBL/GenBank/DDBJ whole genome shotgun (WGS) entry which is preliminary data.</text>
</comment>
<sequence>MSSNTLQVHKKYVLVKSVGPKGLWAVSRVQETGENIPPLQFHGKIVEVEIGGVAIYRPFGEFLGDNSYCLLYGAQSLGQRQAWGLDLCSVPGPQEVLRDVPDAKAIGERPRNFGPRSSDVGDI</sequence>
<keyword evidence="2" id="KW-1185">Reference proteome</keyword>
<dbReference type="EMBL" id="BMAU01021379">
    <property type="protein sequence ID" value="GFY27321.1"/>
    <property type="molecule type" value="Genomic_DNA"/>
</dbReference>
<dbReference type="AlphaFoldDB" id="A0A8X6W3R7"/>
<accession>A0A8X6W3R7</accession>
<evidence type="ECO:0000313" key="2">
    <source>
        <dbReference type="Proteomes" id="UP000887159"/>
    </source>
</evidence>
<proteinExistence type="predicted"/>
<gene>
    <name evidence="1" type="primary">NCL1_43532</name>
    <name evidence="1" type="ORF">TNCV_2069411</name>
</gene>
<evidence type="ECO:0000313" key="1">
    <source>
        <dbReference type="EMBL" id="GFY27321.1"/>
    </source>
</evidence>
<name>A0A8X6W3R7_TRICX</name>
<protein>
    <submittedName>
        <fullName evidence="1">Uncharacterized protein</fullName>
    </submittedName>
</protein>